<evidence type="ECO:0000256" key="3">
    <source>
        <dbReference type="SAM" id="Coils"/>
    </source>
</evidence>
<dbReference type="SUPFAM" id="SSF111369">
    <property type="entry name" value="HlyD-like secretion proteins"/>
    <property type="match status" value="1"/>
</dbReference>
<evidence type="ECO:0000256" key="2">
    <source>
        <dbReference type="ARBA" id="ARBA00023054"/>
    </source>
</evidence>
<evidence type="ECO:0000313" key="5">
    <source>
        <dbReference type="EMBL" id="MBL6458520.1"/>
    </source>
</evidence>
<dbReference type="PANTHER" id="PTHR32347:SF23">
    <property type="entry name" value="BLL5650 PROTEIN"/>
    <property type="match status" value="1"/>
</dbReference>
<feature type="domain" description="CusB-like beta-barrel" evidence="4">
    <location>
        <begin position="516"/>
        <end position="584"/>
    </location>
</feature>
<dbReference type="RefSeq" id="WP_202828257.1">
    <property type="nucleotide sequence ID" value="NZ_JAEUXJ010000015.1"/>
</dbReference>
<evidence type="ECO:0000313" key="6">
    <source>
        <dbReference type="Proteomes" id="UP000606490"/>
    </source>
</evidence>
<dbReference type="EMBL" id="JAEUXJ010000015">
    <property type="protein sequence ID" value="MBL6458520.1"/>
    <property type="molecule type" value="Genomic_DNA"/>
</dbReference>
<keyword evidence="6" id="KW-1185">Reference proteome</keyword>
<protein>
    <submittedName>
        <fullName evidence="5">HlyD family efflux transporter periplasmic adaptor subunit</fullName>
    </submittedName>
</protein>
<dbReference type="PANTHER" id="PTHR32347">
    <property type="entry name" value="EFFLUX SYSTEM COMPONENT YKNX-RELATED"/>
    <property type="match status" value="1"/>
</dbReference>
<dbReference type="Gene3D" id="2.40.30.170">
    <property type="match status" value="1"/>
</dbReference>
<keyword evidence="2 3" id="KW-0175">Coiled coil</keyword>
<evidence type="ECO:0000256" key="1">
    <source>
        <dbReference type="ARBA" id="ARBA00004196"/>
    </source>
</evidence>
<gene>
    <name evidence="5" type="ORF">JMJ55_24590</name>
</gene>
<accession>A0ABS1VA27</accession>
<evidence type="ECO:0000259" key="4">
    <source>
        <dbReference type="Pfam" id="PF25954"/>
    </source>
</evidence>
<name>A0ABS1VA27_9PROT</name>
<comment type="caution">
    <text evidence="5">The sequence shown here is derived from an EMBL/GenBank/DDBJ whole genome shotgun (WGS) entry which is preliminary data.</text>
</comment>
<dbReference type="Pfam" id="PF25954">
    <property type="entry name" value="Beta-barrel_RND_2"/>
    <property type="match status" value="1"/>
</dbReference>
<reference evidence="5 6" key="1">
    <citation type="submission" date="2021-01" db="EMBL/GenBank/DDBJ databases">
        <title>Belnapia mucosa sp. nov. and Belnapia arida sp. nov., isolated from the Tabernas Desert (Almeria, Spain).</title>
        <authorList>
            <person name="Molina-Menor E."/>
            <person name="Vidal-Verdu A."/>
            <person name="Calonge A."/>
            <person name="Satari L."/>
            <person name="Pereto Magraner J."/>
            <person name="Porcar Miralles M."/>
        </authorList>
    </citation>
    <scope>NUCLEOTIDE SEQUENCE [LARGE SCALE GENOMIC DNA]</scope>
    <source>
        <strain evidence="5 6">T6</strain>
    </source>
</reference>
<feature type="coiled-coil region" evidence="3">
    <location>
        <begin position="410"/>
        <end position="479"/>
    </location>
</feature>
<dbReference type="Proteomes" id="UP000606490">
    <property type="component" value="Unassembled WGS sequence"/>
</dbReference>
<proteinExistence type="predicted"/>
<organism evidence="5 6">
    <name type="scientific">Belnapia mucosa</name>
    <dbReference type="NCBI Taxonomy" id="2804532"/>
    <lineage>
        <taxon>Bacteria</taxon>
        <taxon>Pseudomonadati</taxon>
        <taxon>Pseudomonadota</taxon>
        <taxon>Alphaproteobacteria</taxon>
        <taxon>Acetobacterales</taxon>
        <taxon>Roseomonadaceae</taxon>
        <taxon>Belnapia</taxon>
    </lineage>
</organism>
<dbReference type="InterPro" id="IPR058792">
    <property type="entry name" value="Beta-barrel_RND_2"/>
</dbReference>
<dbReference type="InterPro" id="IPR050465">
    <property type="entry name" value="UPF0194_transport"/>
</dbReference>
<sequence length="617" mass="64201">MTAGPASAGMTGGDAGLAAWRALRAAGDAQRASKPWLDLAVALVAGMVRDATGGPARVIGGFVALRQGAEARFTRTASFGQAEVSFALAKAAERCLQTGRSVAAGGEEASGQLAVPLPGDEGLLGVVALDIAAADAAMLDAANRLLQWGLGWFGRGLPAAAPALPPGAPPELLRAIGGEGDLAGIGEVLCTLLAERLQAMRVSLGSGTPGAMRPFATSRGRLAKSRTDFSVALAAAMEEAVEAAAPVAWPPLPGQLSPHGAQQRLGQGETAGWVLTLTCAPPEGGPPFLAAVIEGGLGTAAPISATEWQTLLEELAPLLALRLRAERGLLAHAGARLAETARAWVPPRDVTRGLIAAAVVGLVLAGAFLRIEYRVAAHATLEGAVRRAVTAPFDGFLADAAARPGDRVPAGTILARLDEREQRLQRAEQEGRLAESQRQMDEAIGRRDIAAASIAAARRQQAEAELHLAEQNLARASLAAPFDGIVIAGDPRQSLGAPLRRGDIVYELSPLDSWRVVLEVNETQFAAVEPGQHGRLLLSALPQTSYGFTVTAVTPLATAKEGHNSFRVEARLDEEDASLRPGMQGIGKIEAGPARLVWIASRSALTWLRLKLWAWLP</sequence>
<comment type="subcellular location">
    <subcellularLocation>
        <location evidence="1">Cell envelope</location>
    </subcellularLocation>
</comment>